<feature type="binding site" evidence="1">
    <location>
        <position position="389"/>
    </location>
    <ligand>
        <name>Zn(2+)</name>
        <dbReference type="ChEBI" id="CHEBI:29105"/>
        <note>catalytic</note>
    </ligand>
</feature>
<evidence type="ECO:0000259" key="3">
    <source>
        <dbReference type="PROSITE" id="PS50214"/>
    </source>
</evidence>
<feature type="binding site" evidence="1">
    <location>
        <position position="395"/>
    </location>
    <ligand>
        <name>Zn(2+)</name>
        <dbReference type="ChEBI" id="CHEBI:29105"/>
        <note>catalytic</note>
    </ligand>
</feature>
<evidence type="ECO:0000313" key="5">
    <source>
        <dbReference type="EMBL" id="KAJ7394089.1"/>
    </source>
</evidence>
<dbReference type="InterPro" id="IPR001590">
    <property type="entry name" value="Peptidase_M12B"/>
</dbReference>
<dbReference type="InterPro" id="IPR001762">
    <property type="entry name" value="Disintegrin_dom"/>
</dbReference>
<dbReference type="PANTHER" id="PTHR45702:SF2">
    <property type="entry name" value="KUZBANIAN, ISOFORM A"/>
    <property type="match status" value="1"/>
</dbReference>
<evidence type="ECO:0000256" key="1">
    <source>
        <dbReference type="PROSITE-ProRule" id="PRU00276"/>
    </source>
</evidence>
<dbReference type="GO" id="GO:0046872">
    <property type="term" value="F:metal ion binding"/>
    <property type="evidence" value="ECO:0007669"/>
    <property type="project" value="UniProtKB-KW"/>
</dbReference>
<evidence type="ECO:0000256" key="2">
    <source>
        <dbReference type="SAM" id="SignalP"/>
    </source>
</evidence>
<dbReference type="PROSITE" id="PS50214">
    <property type="entry name" value="DISINTEGRIN_2"/>
    <property type="match status" value="1"/>
</dbReference>
<protein>
    <submittedName>
        <fullName evidence="5">Disintegrin and metalloproteinase domain-containing protein 10</fullName>
        <ecNumber evidence="5">3.4.24.81</ecNumber>
    </submittedName>
</protein>
<comment type="caution">
    <text evidence="1">Lacks conserved residue(s) required for the propagation of feature annotation.</text>
</comment>
<dbReference type="GO" id="GO:0007219">
    <property type="term" value="P:Notch signaling pathway"/>
    <property type="evidence" value="ECO:0007669"/>
    <property type="project" value="TreeGrafter"/>
</dbReference>
<keyword evidence="1" id="KW-0862">Zinc</keyword>
<organism evidence="5 6">
    <name type="scientific">Desmophyllum pertusum</name>
    <dbReference type="NCBI Taxonomy" id="174260"/>
    <lineage>
        <taxon>Eukaryota</taxon>
        <taxon>Metazoa</taxon>
        <taxon>Cnidaria</taxon>
        <taxon>Anthozoa</taxon>
        <taxon>Hexacorallia</taxon>
        <taxon>Scleractinia</taxon>
        <taxon>Caryophylliina</taxon>
        <taxon>Caryophylliidae</taxon>
        <taxon>Desmophyllum</taxon>
    </lineage>
</organism>
<dbReference type="Gene3D" id="3.40.390.10">
    <property type="entry name" value="Collagenase (Catalytic Domain)"/>
    <property type="match status" value="1"/>
</dbReference>
<accession>A0A9X0A9M9</accession>
<proteinExistence type="predicted"/>
<keyword evidence="1" id="KW-0479">Metal-binding</keyword>
<evidence type="ECO:0000313" key="6">
    <source>
        <dbReference type="Proteomes" id="UP001163046"/>
    </source>
</evidence>
<dbReference type="OrthoDB" id="2149267at2759"/>
<evidence type="ECO:0000259" key="4">
    <source>
        <dbReference type="PROSITE" id="PS50215"/>
    </source>
</evidence>
<keyword evidence="2" id="KW-0732">Signal</keyword>
<dbReference type="Pfam" id="PF13574">
    <property type="entry name" value="Reprolysin_2"/>
    <property type="match status" value="1"/>
</dbReference>
<reference evidence="5" key="1">
    <citation type="submission" date="2023-01" db="EMBL/GenBank/DDBJ databases">
        <title>Genome assembly of the deep-sea coral Lophelia pertusa.</title>
        <authorList>
            <person name="Herrera S."/>
            <person name="Cordes E."/>
        </authorList>
    </citation>
    <scope>NUCLEOTIDE SEQUENCE</scope>
    <source>
        <strain evidence="5">USNM1676648</strain>
        <tissue evidence="5">Polyp</tissue>
    </source>
</reference>
<feature type="binding site" evidence="1">
    <location>
        <position position="385"/>
    </location>
    <ligand>
        <name>Zn(2+)</name>
        <dbReference type="ChEBI" id="CHEBI:29105"/>
        <note>catalytic</note>
    </ligand>
</feature>
<dbReference type="InterPro" id="IPR024079">
    <property type="entry name" value="MetalloPept_cat_dom_sf"/>
</dbReference>
<dbReference type="GO" id="GO:0006509">
    <property type="term" value="P:membrane protein ectodomain proteolysis"/>
    <property type="evidence" value="ECO:0007669"/>
    <property type="project" value="TreeGrafter"/>
</dbReference>
<dbReference type="AlphaFoldDB" id="A0A9X0A9M9"/>
<dbReference type="InterPro" id="IPR051489">
    <property type="entry name" value="ADAM_Metalloproteinase"/>
</dbReference>
<dbReference type="EC" id="3.4.24.81" evidence="5"/>
<comment type="caution">
    <text evidence="5">The sequence shown here is derived from an EMBL/GenBank/DDBJ whole genome shotgun (WGS) entry which is preliminary data.</text>
</comment>
<feature type="active site" evidence="1">
    <location>
        <position position="386"/>
    </location>
</feature>
<gene>
    <name evidence="5" type="primary">ADAM10_1</name>
    <name evidence="5" type="ORF">OS493_003765</name>
</gene>
<name>A0A9X0A9M9_9CNID</name>
<dbReference type="PROSITE" id="PS50215">
    <property type="entry name" value="ADAM_MEPRO"/>
    <property type="match status" value="1"/>
</dbReference>
<dbReference type="SUPFAM" id="SSF55486">
    <property type="entry name" value="Metalloproteases ('zincins'), catalytic domain"/>
    <property type="match status" value="1"/>
</dbReference>
<feature type="signal peptide" evidence="2">
    <location>
        <begin position="1"/>
        <end position="20"/>
    </location>
</feature>
<feature type="domain" description="Disintegrin" evidence="3">
    <location>
        <begin position="457"/>
        <end position="508"/>
    </location>
</feature>
<dbReference type="PANTHER" id="PTHR45702">
    <property type="entry name" value="ADAM10/ADAM17 METALLOPEPTIDASE FAMILY MEMBER"/>
    <property type="match status" value="1"/>
</dbReference>
<dbReference type="Proteomes" id="UP001163046">
    <property type="component" value="Unassembled WGS sequence"/>
</dbReference>
<feature type="domain" description="Peptidase M12B" evidence="4">
    <location>
        <begin position="236"/>
        <end position="440"/>
    </location>
</feature>
<dbReference type="GO" id="GO:0004222">
    <property type="term" value="F:metalloendopeptidase activity"/>
    <property type="evidence" value="ECO:0007669"/>
    <property type="project" value="InterPro"/>
</dbReference>
<feature type="chain" id="PRO_5040947294" evidence="2">
    <location>
        <begin position="21"/>
        <end position="539"/>
    </location>
</feature>
<keyword evidence="5" id="KW-0378">Hydrolase</keyword>
<dbReference type="EMBL" id="MU825397">
    <property type="protein sequence ID" value="KAJ7394089.1"/>
    <property type="molecule type" value="Genomic_DNA"/>
</dbReference>
<dbReference type="GO" id="GO:0005886">
    <property type="term" value="C:plasma membrane"/>
    <property type="evidence" value="ECO:0007669"/>
    <property type="project" value="TreeGrafter"/>
</dbReference>
<keyword evidence="6" id="KW-1185">Reference proteome</keyword>
<sequence>MVALRVCFASFVLLWTSALSYRRPLGDFINHYETLDYDTTPVLDQHARVRRSTPNSDHRIELNLKTQQREFRIRLRRDTELFTDDFAVENSDFDPAKVVTGDVEGHKDSLVHGFISDDGVFEGKIHVGNDEYFVESAKQYFKDAPKDFHSVIYESRDVHYPHAYGPGCGVNEKSKRWMDDVKRSAVSGNVVEKEHDTKFEPVINRYRRAADSIDVKKLSCTLKMRADHLFTENMAGGNKERAMLLMADHVKAANAIFKNTDFDGQGKSEGIQFQIQRMGANDSADLVASNPYRDNNIGVEKLLEINSEENHNDVCLSYIFTYRDFADGVLGLAWVAEAGGAAGGICEKATTFRDGKKKSLNTGVVTFINYNKKVIQKVSQITFAHETGHNYGSPHDSTSECAPGGSAGNFIMFARATSGDQKNNRLFSPCSKQKMNAVMNVKGRCAAESCCFKDAKGAICGNMVVEGNEQCDCGYKEDKSCSEDTCCEGRDQGSTDGTGCNRLPGKECRTDAGSIIYYNKRQVSWLSCALLDNNTNKEH</sequence>